<dbReference type="Proteomes" id="UP000228758">
    <property type="component" value="Unassembled WGS sequence"/>
</dbReference>
<protein>
    <recommendedName>
        <fullName evidence="3">Glutaminase</fullName>
    </recommendedName>
</protein>
<proteinExistence type="predicted"/>
<keyword evidence="2" id="KW-1185">Reference proteome</keyword>
<comment type="caution">
    <text evidence="1">The sequence shown here is derived from an EMBL/GenBank/DDBJ whole genome shotgun (WGS) entry which is preliminary data.</text>
</comment>
<sequence>MEGHVDDARVLSDAQAMTDAARDRLREGGARTEAHARYVPPRRVLFIQRAATMEPLGRVWRLGVLLLDGGGGLYATGSLTRAVPTGHPNLQSLSAETRREYRQAALKAGFEQGETVNFDTTPIEWDAQALRSSAGPLVVTDDGLGVRWAATAAALVPFERYLAERVELLLHPPEGA</sequence>
<dbReference type="AlphaFoldDB" id="A0A2M9CI15"/>
<name>A0A2M9CI15_9MICO</name>
<gene>
    <name evidence="1" type="ORF">CLV46_1100</name>
</gene>
<organism evidence="1 2">
    <name type="scientific">Diaminobutyricimonas aerilata</name>
    <dbReference type="NCBI Taxonomy" id="1162967"/>
    <lineage>
        <taxon>Bacteria</taxon>
        <taxon>Bacillati</taxon>
        <taxon>Actinomycetota</taxon>
        <taxon>Actinomycetes</taxon>
        <taxon>Micrococcales</taxon>
        <taxon>Microbacteriaceae</taxon>
        <taxon>Diaminobutyricimonas</taxon>
    </lineage>
</organism>
<evidence type="ECO:0000313" key="2">
    <source>
        <dbReference type="Proteomes" id="UP000228758"/>
    </source>
</evidence>
<dbReference type="EMBL" id="PGFF01000001">
    <property type="protein sequence ID" value="PJJ71551.1"/>
    <property type="molecule type" value="Genomic_DNA"/>
</dbReference>
<dbReference type="RefSeq" id="WP_100363841.1">
    <property type="nucleotide sequence ID" value="NZ_PGFF01000001.1"/>
</dbReference>
<accession>A0A2M9CI15</accession>
<dbReference type="OrthoDB" id="5122834at2"/>
<evidence type="ECO:0000313" key="1">
    <source>
        <dbReference type="EMBL" id="PJJ71551.1"/>
    </source>
</evidence>
<evidence type="ECO:0008006" key="3">
    <source>
        <dbReference type="Google" id="ProtNLM"/>
    </source>
</evidence>
<reference evidence="1 2" key="1">
    <citation type="submission" date="2017-11" db="EMBL/GenBank/DDBJ databases">
        <title>Genomic Encyclopedia of Archaeal and Bacterial Type Strains, Phase II (KMG-II): From Individual Species to Whole Genera.</title>
        <authorList>
            <person name="Goeker M."/>
        </authorList>
    </citation>
    <scope>NUCLEOTIDE SEQUENCE [LARGE SCALE GENOMIC DNA]</scope>
    <source>
        <strain evidence="1 2">DSM 27393</strain>
    </source>
</reference>